<evidence type="ECO:0000313" key="1">
    <source>
        <dbReference type="EMBL" id="KAA3484023.1"/>
    </source>
</evidence>
<dbReference type="SUPFAM" id="SSF56672">
    <property type="entry name" value="DNA/RNA polymerases"/>
    <property type="match status" value="1"/>
</dbReference>
<dbReference type="Gene3D" id="2.40.70.10">
    <property type="entry name" value="Acid Proteases"/>
    <property type="match status" value="1"/>
</dbReference>
<dbReference type="OrthoDB" id="437338at2759"/>
<name>A0A5B6WRE5_9ROSI</name>
<dbReference type="InterPro" id="IPR032567">
    <property type="entry name" value="RTL1-rel"/>
</dbReference>
<dbReference type="Proteomes" id="UP000325315">
    <property type="component" value="Unassembled WGS sequence"/>
</dbReference>
<comment type="caution">
    <text evidence="1">The sequence shown here is derived from an EMBL/GenBank/DDBJ whole genome shotgun (WGS) entry which is preliminary data.</text>
</comment>
<dbReference type="CDD" id="cd00303">
    <property type="entry name" value="retropepsin_like"/>
    <property type="match status" value="1"/>
</dbReference>
<dbReference type="InterPro" id="IPR021109">
    <property type="entry name" value="Peptidase_aspartic_dom_sf"/>
</dbReference>
<dbReference type="PANTHER" id="PTHR15503">
    <property type="entry name" value="LDOC1 RELATED"/>
    <property type="match status" value="1"/>
</dbReference>
<dbReference type="PANTHER" id="PTHR15503:SF45">
    <property type="entry name" value="RNA-DIRECTED DNA POLYMERASE HOMOLOG"/>
    <property type="match status" value="1"/>
</dbReference>
<organism evidence="1 2">
    <name type="scientific">Gossypium australe</name>
    <dbReference type="NCBI Taxonomy" id="47621"/>
    <lineage>
        <taxon>Eukaryota</taxon>
        <taxon>Viridiplantae</taxon>
        <taxon>Streptophyta</taxon>
        <taxon>Embryophyta</taxon>
        <taxon>Tracheophyta</taxon>
        <taxon>Spermatophyta</taxon>
        <taxon>Magnoliopsida</taxon>
        <taxon>eudicotyledons</taxon>
        <taxon>Gunneridae</taxon>
        <taxon>Pentapetalae</taxon>
        <taxon>rosids</taxon>
        <taxon>malvids</taxon>
        <taxon>Malvales</taxon>
        <taxon>Malvaceae</taxon>
        <taxon>Malvoideae</taxon>
        <taxon>Gossypium</taxon>
    </lineage>
</organism>
<protein>
    <submittedName>
        <fullName evidence="1">DNA/RNA polymerases superfamily protein</fullName>
    </submittedName>
</protein>
<dbReference type="Gene3D" id="3.10.10.10">
    <property type="entry name" value="HIV Type 1 Reverse Transcriptase, subunit A, domain 1"/>
    <property type="match status" value="1"/>
</dbReference>
<evidence type="ECO:0000313" key="2">
    <source>
        <dbReference type="Proteomes" id="UP000325315"/>
    </source>
</evidence>
<proteinExistence type="predicted"/>
<dbReference type="EMBL" id="SMMG02000002">
    <property type="protein sequence ID" value="KAA3484023.1"/>
    <property type="molecule type" value="Genomic_DNA"/>
</dbReference>
<dbReference type="InterPro" id="IPR043502">
    <property type="entry name" value="DNA/RNA_pol_sf"/>
</dbReference>
<dbReference type="Pfam" id="PF08284">
    <property type="entry name" value="RVP_2"/>
    <property type="match status" value="1"/>
</dbReference>
<dbReference type="AlphaFoldDB" id="A0A5B6WRE5"/>
<keyword evidence="2" id="KW-1185">Reference proteome</keyword>
<gene>
    <name evidence="1" type="ORF">EPI10_006135</name>
</gene>
<sequence>MSEKSSVRIEETIKTVTVLSPLGQFFTISKIYKRCSLKVQGVVFLVDLMELPFREFDLVLGMDWLVEHKVNLNCATKRVKLQTTRFWERRSYLSNVVAAMEAYLAYVLDGNVDSNALDNIQTVKDFPDIFPEELSGIPPNHEVEFIIELMPRTNPIYITTYCMAPKELYELKIQLQELLDHGFIRPGVSPWGTQVLLMKKKDGTLRFCIDYHQINKLTIKNKYPLLIIDELFDLFQGATVFSKINLRSEN</sequence>
<accession>A0A5B6WRE5</accession>
<reference evidence="2" key="1">
    <citation type="journal article" date="2019" name="Plant Biotechnol. J.">
        <title>Genome sequencing of the Australian wild diploid species Gossypium australe highlights disease resistance and delayed gland morphogenesis.</title>
        <authorList>
            <person name="Cai Y."/>
            <person name="Cai X."/>
            <person name="Wang Q."/>
            <person name="Wang P."/>
            <person name="Zhang Y."/>
            <person name="Cai C."/>
            <person name="Xu Y."/>
            <person name="Wang K."/>
            <person name="Zhou Z."/>
            <person name="Wang C."/>
            <person name="Geng S."/>
            <person name="Li B."/>
            <person name="Dong Q."/>
            <person name="Hou Y."/>
            <person name="Wang H."/>
            <person name="Ai P."/>
            <person name="Liu Z."/>
            <person name="Yi F."/>
            <person name="Sun M."/>
            <person name="An G."/>
            <person name="Cheng J."/>
            <person name="Zhang Y."/>
            <person name="Shi Q."/>
            <person name="Xie Y."/>
            <person name="Shi X."/>
            <person name="Chang Y."/>
            <person name="Huang F."/>
            <person name="Chen Y."/>
            <person name="Hong S."/>
            <person name="Mi L."/>
            <person name="Sun Q."/>
            <person name="Zhang L."/>
            <person name="Zhou B."/>
            <person name="Peng R."/>
            <person name="Zhang X."/>
            <person name="Liu F."/>
        </authorList>
    </citation>
    <scope>NUCLEOTIDE SEQUENCE [LARGE SCALE GENOMIC DNA]</scope>
    <source>
        <strain evidence="2">cv. PA1801</strain>
    </source>
</reference>